<dbReference type="STRING" id="907348.TresaDRAFT_1954"/>
<reference evidence="3 4" key="1">
    <citation type="submission" date="2011-09" db="EMBL/GenBank/DDBJ databases">
        <title>The draft genome of Treponema saccharophilum DSM 2985.</title>
        <authorList>
            <consortium name="US DOE Joint Genome Institute (JGI-PGF)"/>
            <person name="Lucas S."/>
            <person name="Copeland A."/>
            <person name="Lapidus A."/>
            <person name="Glavina del Rio T."/>
            <person name="Dalin E."/>
            <person name="Tice H."/>
            <person name="Bruce D."/>
            <person name="Goodwin L."/>
            <person name="Pitluck S."/>
            <person name="Peters L."/>
            <person name="Kyrpides N."/>
            <person name="Mavromatis K."/>
            <person name="Ivanova N."/>
            <person name="Markowitz V."/>
            <person name="Cheng J.-F."/>
            <person name="Hugenholtz P."/>
            <person name="Woyke T."/>
            <person name="Wu D."/>
            <person name="Gronow S."/>
            <person name="Wellnitz S."/>
            <person name="Brambilla E."/>
            <person name="Klenk H.-P."/>
            <person name="Eisen J.A."/>
        </authorList>
    </citation>
    <scope>NUCLEOTIDE SEQUENCE [LARGE SCALE GENOMIC DNA]</scope>
    <source>
        <strain evidence="3 4">DSM 2985</strain>
    </source>
</reference>
<dbReference type="InterPro" id="IPR029058">
    <property type="entry name" value="AB_hydrolase_fold"/>
</dbReference>
<accession>H7EKQ4</accession>
<evidence type="ECO:0000256" key="1">
    <source>
        <dbReference type="SAM" id="SignalP"/>
    </source>
</evidence>
<organism evidence="3 4">
    <name type="scientific">Treponema saccharophilum DSM 2985</name>
    <dbReference type="NCBI Taxonomy" id="907348"/>
    <lineage>
        <taxon>Bacteria</taxon>
        <taxon>Pseudomonadati</taxon>
        <taxon>Spirochaetota</taxon>
        <taxon>Spirochaetia</taxon>
        <taxon>Spirochaetales</taxon>
        <taxon>Treponemataceae</taxon>
        <taxon>Treponema</taxon>
    </lineage>
</organism>
<keyword evidence="1" id="KW-0732">Signal</keyword>
<dbReference type="RefSeq" id="WP_002704268.1">
    <property type="nucleotide sequence ID" value="NZ_AGRW01000046.1"/>
</dbReference>
<protein>
    <submittedName>
        <fullName evidence="3">Lipase class 3</fullName>
    </submittedName>
</protein>
<dbReference type="EMBL" id="AGRW01000046">
    <property type="protein sequence ID" value="EIC01812.1"/>
    <property type="molecule type" value="Genomic_DNA"/>
</dbReference>
<dbReference type="Pfam" id="PF01764">
    <property type="entry name" value="Lipase_3"/>
    <property type="match status" value="1"/>
</dbReference>
<dbReference type="Proteomes" id="UP000003571">
    <property type="component" value="Unassembled WGS sequence"/>
</dbReference>
<dbReference type="SUPFAM" id="SSF53474">
    <property type="entry name" value="alpha/beta-Hydrolases"/>
    <property type="match status" value="1"/>
</dbReference>
<dbReference type="GO" id="GO:0006629">
    <property type="term" value="P:lipid metabolic process"/>
    <property type="evidence" value="ECO:0007669"/>
    <property type="project" value="InterPro"/>
</dbReference>
<dbReference type="Gene3D" id="3.40.50.1820">
    <property type="entry name" value="alpha/beta hydrolase"/>
    <property type="match status" value="1"/>
</dbReference>
<sequence>MFLKLTGKMKKSALPVLAVAFAFAFFSCSNDDGADYDYESNNAVVNFTLGSNVLSFDTSFAYDNSLLVGADNSAYSPALARFAFALAFDCYDTAKVSLKTSSKNPSSSYDNTALYSNFGFEDAEYVELSSSDYLADTRDLTNAVFAHKTVDSGDKKYQIFTVAVQGSSGMDQWFSNFDVGDFSDAATTKTYATLSATHSVAAAVAAGNTDQASVQAESISNYTTLASSFATEHKGFALASLRLKEKFEAYVAEHEVSGSEKIVLLTGHSRGAAIANILGKVYEDDSGWTSFAYGFATPRTTTASNASEYKTIFNIVNTDDLVTELPLKNWGFTRYGTDKAASISSTYLSEWKKTLPLASAYVSANGEDTSYLNGVASGRTDLYKLEDASAVQSNTFNLTFDTEAEANTMLSYLNGYGFGIAAYDPYSTFSVVENDGKYTLSATFRPQFFLNTLVMSICLASSDTTAATKFVTTMCGGYSLLHKRALFTMSQKITGFAYSHSAPCYSILADNLE</sequence>
<feature type="signal peptide" evidence="1">
    <location>
        <begin position="1"/>
        <end position="24"/>
    </location>
</feature>
<evidence type="ECO:0000313" key="4">
    <source>
        <dbReference type="Proteomes" id="UP000003571"/>
    </source>
</evidence>
<dbReference type="eggNOG" id="COG3675">
    <property type="taxonomic scope" value="Bacteria"/>
</dbReference>
<dbReference type="InterPro" id="IPR002921">
    <property type="entry name" value="Fungal_lipase-type"/>
</dbReference>
<dbReference type="CDD" id="cd00741">
    <property type="entry name" value="Lipase"/>
    <property type="match status" value="1"/>
</dbReference>
<evidence type="ECO:0000259" key="2">
    <source>
        <dbReference type="Pfam" id="PF01764"/>
    </source>
</evidence>
<feature type="chain" id="PRO_5003608768" evidence="1">
    <location>
        <begin position="25"/>
        <end position="513"/>
    </location>
</feature>
<gene>
    <name evidence="3" type="ORF">TresaDRAFT_1954</name>
</gene>
<comment type="caution">
    <text evidence="3">The sequence shown here is derived from an EMBL/GenBank/DDBJ whole genome shotgun (WGS) entry which is preliminary data.</text>
</comment>
<name>H7EKQ4_9SPIR</name>
<dbReference type="PROSITE" id="PS51257">
    <property type="entry name" value="PROKAR_LIPOPROTEIN"/>
    <property type="match status" value="1"/>
</dbReference>
<dbReference type="OrthoDB" id="3171076at2"/>
<feature type="domain" description="Fungal lipase-type" evidence="2">
    <location>
        <begin position="162"/>
        <end position="328"/>
    </location>
</feature>
<dbReference type="PATRIC" id="fig|907348.3.peg.1482"/>
<evidence type="ECO:0000313" key="3">
    <source>
        <dbReference type="EMBL" id="EIC01812.1"/>
    </source>
</evidence>
<keyword evidence="4" id="KW-1185">Reference proteome</keyword>
<proteinExistence type="predicted"/>
<dbReference type="AlphaFoldDB" id="H7EKQ4"/>